<evidence type="ECO:0000259" key="1">
    <source>
        <dbReference type="Pfam" id="PF08388"/>
    </source>
</evidence>
<evidence type="ECO:0000313" key="2">
    <source>
        <dbReference type="EMBL" id="NMI02291.1"/>
    </source>
</evidence>
<proteinExistence type="predicted"/>
<dbReference type="Proteomes" id="UP000820669">
    <property type="component" value="Unassembled WGS sequence"/>
</dbReference>
<dbReference type="EMBL" id="JAAXLA010000144">
    <property type="protein sequence ID" value="NMI02291.1"/>
    <property type="molecule type" value="Genomic_DNA"/>
</dbReference>
<comment type="caution">
    <text evidence="2">The sequence shown here is derived from an EMBL/GenBank/DDBJ whole genome shotgun (WGS) entry which is preliminary data.</text>
</comment>
<name>A0ABX1SL52_9PSEU</name>
<evidence type="ECO:0000313" key="3">
    <source>
        <dbReference type="Proteomes" id="UP000820669"/>
    </source>
</evidence>
<dbReference type="Pfam" id="PF08388">
    <property type="entry name" value="GIIM"/>
    <property type="match status" value="1"/>
</dbReference>
<sequence>MPKRGSGKPTVYTYPAGKALASITGKVKTISRQNLNRPLAVLLHRLAPVLRGRVNYFRHGTSKATFDYLRHYAWRRVII</sequence>
<keyword evidence="3" id="KW-1185">Reference proteome</keyword>
<organism evidence="2 3">
    <name type="scientific">Pseudonocardia acidicola</name>
    <dbReference type="NCBI Taxonomy" id="2724939"/>
    <lineage>
        <taxon>Bacteria</taxon>
        <taxon>Bacillati</taxon>
        <taxon>Actinomycetota</taxon>
        <taxon>Actinomycetes</taxon>
        <taxon>Pseudonocardiales</taxon>
        <taxon>Pseudonocardiaceae</taxon>
        <taxon>Pseudonocardia</taxon>
    </lineage>
</organism>
<reference evidence="2 3" key="1">
    <citation type="submission" date="2020-04" db="EMBL/GenBank/DDBJ databases">
        <authorList>
            <person name="Klaysubun C."/>
            <person name="Duangmal K."/>
            <person name="Lipun K."/>
        </authorList>
    </citation>
    <scope>NUCLEOTIDE SEQUENCE [LARGE SCALE GENOMIC DNA]</scope>
    <source>
        <strain evidence="2 3">K10HN5</strain>
    </source>
</reference>
<protein>
    <recommendedName>
        <fullName evidence="1">Group II intron maturase-specific domain-containing protein</fullName>
    </recommendedName>
</protein>
<feature type="domain" description="Group II intron maturase-specific" evidence="1">
    <location>
        <begin position="21"/>
        <end position="77"/>
    </location>
</feature>
<accession>A0ABX1SL52</accession>
<gene>
    <name evidence="2" type="ORF">HF526_34160</name>
</gene>
<dbReference type="RefSeq" id="WP_169385788.1">
    <property type="nucleotide sequence ID" value="NZ_JAAXLA010000144.1"/>
</dbReference>
<dbReference type="InterPro" id="IPR013597">
    <property type="entry name" value="Mat_intron_G2"/>
</dbReference>